<feature type="domain" description="DUF5753" evidence="2">
    <location>
        <begin position="34"/>
        <end position="130"/>
    </location>
</feature>
<keyword evidence="4" id="KW-1185">Reference proteome</keyword>
<protein>
    <submittedName>
        <fullName evidence="3">Scr1 family TA system antitoxin-like transcriptional regulator</fullName>
    </submittedName>
</protein>
<feature type="compositionally biased region" description="Gly residues" evidence="1">
    <location>
        <begin position="1"/>
        <end position="10"/>
    </location>
</feature>
<organism evidence="3 4">
    <name type="scientific">Actinomadura fibrosa</name>
    <dbReference type="NCBI Taxonomy" id="111802"/>
    <lineage>
        <taxon>Bacteria</taxon>
        <taxon>Bacillati</taxon>
        <taxon>Actinomycetota</taxon>
        <taxon>Actinomycetes</taxon>
        <taxon>Streptosporangiales</taxon>
        <taxon>Thermomonosporaceae</taxon>
        <taxon>Actinomadura</taxon>
    </lineage>
</organism>
<sequence length="145" mass="15974">MRHDSAGGGRATTTSSATSTPASRSPLPSYAPTSTFLPGLLQEQSYCEALPPIVGIEDPAKIRRHMEARLTRQEILVRPQDPCRLEVVIDENALARIVDTIIRERQQRHLLTMSDLPNVAIQLIPTTVGRKGPDDPHRTVPPRLA</sequence>
<evidence type="ECO:0000313" key="4">
    <source>
        <dbReference type="Proteomes" id="UP001597063"/>
    </source>
</evidence>
<dbReference type="RefSeq" id="WP_370784536.1">
    <property type="nucleotide sequence ID" value="NZ_CAACUY010000014.1"/>
</dbReference>
<name>A0ABW2XFB2_9ACTN</name>
<dbReference type="EMBL" id="JBHTGP010000003">
    <property type="protein sequence ID" value="MFD0684184.1"/>
    <property type="molecule type" value="Genomic_DNA"/>
</dbReference>
<feature type="region of interest" description="Disordered" evidence="1">
    <location>
        <begin position="1"/>
        <end position="31"/>
    </location>
</feature>
<dbReference type="Pfam" id="PF19054">
    <property type="entry name" value="DUF5753"/>
    <property type="match status" value="1"/>
</dbReference>
<dbReference type="InterPro" id="IPR043917">
    <property type="entry name" value="DUF5753"/>
</dbReference>
<proteinExistence type="predicted"/>
<gene>
    <name evidence="3" type="ORF">ACFQZM_06740</name>
</gene>
<feature type="compositionally biased region" description="Low complexity" evidence="1">
    <location>
        <begin position="11"/>
        <end position="26"/>
    </location>
</feature>
<evidence type="ECO:0000256" key="1">
    <source>
        <dbReference type="SAM" id="MobiDB-lite"/>
    </source>
</evidence>
<dbReference type="Proteomes" id="UP001597063">
    <property type="component" value="Unassembled WGS sequence"/>
</dbReference>
<evidence type="ECO:0000313" key="3">
    <source>
        <dbReference type="EMBL" id="MFD0684184.1"/>
    </source>
</evidence>
<comment type="caution">
    <text evidence="3">The sequence shown here is derived from an EMBL/GenBank/DDBJ whole genome shotgun (WGS) entry which is preliminary data.</text>
</comment>
<reference evidence="4" key="1">
    <citation type="journal article" date="2019" name="Int. J. Syst. Evol. Microbiol.">
        <title>The Global Catalogue of Microorganisms (GCM) 10K type strain sequencing project: providing services to taxonomists for standard genome sequencing and annotation.</title>
        <authorList>
            <consortium name="The Broad Institute Genomics Platform"/>
            <consortium name="The Broad Institute Genome Sequencing Center for Infectious Disease"/>
            <person name="Wu L."/>
            <person name="Ma J."/>
        </authorList>
    </citation>
    <scope>NUCLEOTIDE SEQUENCE [LARGE SCALE GENOMIC DNA]</scope>
    <source>
        <strain evidence="4">JCM 9371</strain>
    </source>
</reference>
<evidence type="ECO:0000259" key="2">
    <source>
        <dbReference type="Pfam" id="PF19054"/>
    </source>
</evidence>
<accession>A0ABW2XFB2</accession>